<dbReference type="Proteomes" id="UP000060043">
    <property type="component" value="Chromosome"/>
</dbReference>
<keyword evidence="5 8" id="KW-1133">Transmembrane helix</keyword>
<evidence type="ECO:0000313" key="13">
    <source>
        <dbReference type="Proteomes" id="UP000065473"/>
    </source>
</evidence>
<dbReference type="OMA" id="EWLFFIC"/>
<dbReference type="GO" id="GO:0016872">
    <property type="term" value="F:intramolecular lyase activity"/>
    <property type="evidence" value="ECO:0007669"/>
    <property type="project" value="InterPro"/>
</dbReference>
<dbReference type="GO" id="GO:0016117">
    <property type="term" value="P:carotenoid biosynthetic process"/>
    <property type="evidence" value="ECO:0007669"/>
    <property type="project" value="UniProtKB-KW"/>
</dbReference>
<keyword evidence="3 8" id="KW-0812">Transmembrane</keyword>
<evidence type="ECO:0000256" key="6">
    <source>
        <dbReference type="ARBA" id="ARBA00023136"/>
    </source>
</evidence>
<dbReference type="EMBL" id="CP013694">
    <property type="protein sequence ID" value="ALU30138.1"/>
    <property type="molecule type" value="Genomic_DNA"/>
</dbReference>
<feature type="transmembrane region" description="Helical" evidence="8">
    <location>
        <begin position="125"/>
        <end position="142"/>
    </location>
</feature>
<evidence type="ECO:0000256" key="5">
    <source>
        <dbReference type="ARBA" id="ARBA00022989"/>
    </source>
</evidence>
<comment type="pathway">
    <text evidence="2">Carotenoid biosynthesis.</text>
</comment>
<evidence type="ECO:0000256" key="4">
    <source>
        <dbReference type="ARBA" id="ARBA00022746"/>
    </source>
</evidence>
<dbReference type="GO" id="GO:0045436">
    <property type="term" value="F:lycopene beta cyclase activity"/>
    <property type="evidence" value="ECO:0007669"/>
    <property type="project" value="UniProtKB-ARBA"/>
</dbReference>
<feature type="transmembrane region" description="Helical" evidence="8">
    <location>
        <begin position="154"/>
        <end position="176"/>
    </location>
</feature>
<sequence>MEIDLMMFIPTLILSLILKGRNYLALLSSIAIVSPLFLYWDFFATAFGSWSFNRTWILGFYVINLPIEEVMFFVVTPFATLLIYDILKRSKGSEIRFINRRLVFIISALLVVVDLALFLHYSYTFIVILYLSMSLIISAILDEGMLRSTVFWKFMSLTYVPFLVFDYFLTSIPVVLYGASNSILGVRVLTIPIEDFIYSFSMIMLYTLFYRLSDKNWIKS</sequence>
<feature type="transmembrane region" description="Helical" evidence="8">
    <location>
        <begin position="21"/>
        <end position="40"/>
    </location>
</feature>
<keyword evidence="7" id="KW-0413">Isomerase</keyword>
<evidence type="ECO:0000313" key="10">
    <source>
        <dbReference type="EMBL" id="ALU30138.1"/>
    </source>
</evidence>
<comment type="subcellular location">
    <subcellularLocation>
        <location evidence="1">Membrane</location>
        <topology evidence="1">Multi-pass membrane protein</topology>
    </subcellularLocation>
</comment>
<feature type="transmembrane region" description="Helical" evidence="8">
    <location>
        <begin position="196"/>
        <end position="213"/>
    </location>
</feature>
<dbReference type="EMBL" id="CP013695">
    <property type="protein sequence ID" value="ALU30832.1"/>
    <property type="molecule type" value="Genomic_DNA"/>
</dbReference>
<keyword evidence="4" id="KW-0125">Carotenoid biosynthesis</keyword>
<dbReference type="Pfam" id="PF18916">
    <property type="entry name" value="Lycopene_cyc"/>
    <property type="match status" value="2"/>
</dbReference>
<feature type="domain" description="Lycopene cyclase" evidence="9">
    <location>
        <begin position="121"/>
        <end position="211"/>
    </location>
</feature>
<dbReference type="PaxDb" id="1435377-SUSAZ_08250"/>
<name>A0A0U3FAF1_9CREN</name>
<protein>
    <submittedName>
        <fullName evidence="10">Lycopene cyclase</fullName>
    </submittedName>
</protein>
<evidence type="ECO:0000256" key="2">
    <source>
        <dbReference type="ARBA" id="ARBA00004829"/>
    </source>
</evidence>
<evidence type="ECO:0000256" key="8">
    <source>
        <dbReference type="SAM" id="Phobius"/>
    </source>
</evidence>
<gene>
    <name evidence="10" type="ORF">ATY89_09455</name>
    <name evidence="11" type="ORF">ATZ20_00865</name>
</gene>
<organism evidence="10 13">
    <name type="scientific">Sulfolobus acidocaldarius</name>
    <dbReference type="NCBI Taxonomy" id="2285"/>
    <lineage>
        <taxon>Archaea</taxon>
        <taxon>Thermoproteota</taxon>
        <taxon>Thermoprotei</taxon>
        <taxon>Sulfolobales</taxon>
        <taxon>Sulfolobaceae</taxon>
        <taxon>Sulfolobus</taxon>
    </lineage>
</organism>
<feature type="transmembrane region" description="Helical" evidence="8">
    <location>
        <begin position="102"/>
        <end position="119"/>
    </location>
</feature>
<evidence type="ECO:0000259" key="9">
    <source>
        <dbReference type="Pfam" id="PF18916"/>
    </source>
</evidence>
<evidence type="ECO:0000313" key="12">
    <source>
        <dbReference type="Proteomes" id="UP000060043"/>
    </source>
</evidence>
<dbReference type="InterPro" id="IPR017825">
    <property type="entry name" value="Lycopene_cyclase_dom"/>
</dbReference>
<keyword evidence="6 8" id="KW-0472">Membrane</keyword>
<dbReference type="GO" id="GO:0016020">
    <property type="term" value="C:membrane"/>
    <property type="evidence" value="ECO:0007669"/>
    <property type="project" value="UniProtKB-SubCell"/>
</dbReference>
<reference evidence="12 13" key="1">
    <citation type="submission" date="2015-12" db="EMBL/GenBank/DDBJ databases">
        <title>A stable core within a dynamic pangenome in Sulfolobus acidocaldarius.</title>
        <authorList>
            <person name="Anderson R."/>
            <person name="Kouris A."/>
            <person name="Seward C."/>
            <person name="Campbell K."/>
            <person name="Whitaker R."/>
        </authorList>
    </citation>
    <scope>NUCLEOTIDE SEQUENCE [LARGE SCALE GENOMIC DNA]</scope>
    <source>
        <strain evidence="10 13">GG12-C01-09</strain>
        <strain evidence="11 12">NG05B_CO5_07</strain>
    </source>
</reference>
<proteinExistence type="predicted"/>
<dbReference type="GeneID" id="14552228"/>
<evidence type="ECO:0000256" key="1">
    <source>
        <dbReference type="ARBA" id="ARBA00004141"/>
    </source>
</evidence>
<evidence type="ECO:0000256" key="7">
    <source>
        <dbReference type="ARBA" id="ARBA00023235"/>
    </source>
</evidence>
<dbReference type="NCBIfam" id="TIGR03462">
    <property type="entry name" value="CarR_dom_SF"/>
    <property type="match status" value="2"/>
</dbReference>
<dbReference type="STRING" id="1435377.SUSAZ_08250"/>
<feature type="transmembrane region" description="Helical" evidence="8">
    <location>
        <begin position="60"/>
        <end position="82"/>
    </location>
</feature>
<accession>A0A0U3FAF1</accession>
<dbReference type="AlphaFoldDB" id="A0A0U3FAF1"/>
<dbReference type="RefSeq" id="WP_011278543.1">
    <property type="nucleotide sequence ID" value="NZ_BHWZ01000004.1"/>
</dbReference>
<evidence type="ECO:0000313" key="11">
    <source>
        <dbReference type="EMBL" id="ALU30832.1"/>
    </source>
</evidence>
<evidence type="ECO:0000256" key="3">
    <source>
        <dbReference type="ARBA" id="ARBA00022692"/>
    </source>
</evidence>
<dbReference type="Proteomes" id="UP000065473">
    <property type="component" value="Chromosome"/>
</dbReference>
<dbReference type="OrthoDB" id="42957at2157"/>
<feature type="domain" description="Lycopene cyclase" evidence="9">
    <location>
        <begin position="14"/>
        <end position="86"/>
    </location>
</feature>